<dbReference type="AlphaFoldDB" id="A0A947GEZ8"/>
<keyword evidence="1" id="KW-0812">Transmembrane</keyword>
<name>A0A947GEZ8_9CYAN</name>
<reference evidence="2" key="1">
    <citation type="submission" date="2020-11" db="EMBL/GenBank/DDBJ databases">
        <authorList>
            <person name="Konstantinou D."/>
            <person name="Gkelis S."/>
            <person name="Popin R."/>
            <person name="Fewer D."/>
            <person name="Sivonen K."/>
        </authorList>
    </citation>
    <scope>NUCLEOTIDE SEQUENCE</scope>
    <source>
        <strain evidence="2">TAU-MAC 1115</strain>
    </source>
</reference>
<feature type="transmembrane region" description="Helical" evidence="1">
    <location>
        <begin position="35"/>
        <end position="53"/>
    </location>
</feature>
<evidence type="ECO:0000313" key="2">
    <source>
        <dbReference type="EMBL" id="MBT9314125.1"/>
    </source>
</evidence>
<reference evidence="2" key="2">
    <citation type="journal article" date="2021" name="Mar. Drugs">
        <title>Genome Reduction and Secondary Metabolism of the Marine Sponge-Associated Cyanobacterium Leptothoe.</title>
        <authorList>
            <person name="Konstantinou D."/>
            <person name="Popin R.V."/>
            <person name="Fewer D.P."/>
            <person name="Sivonen K."/>
            <person name="Gkelis S."/>
        </authorList>
    </citation>
    <scope>NUCLEOTIDE SEQUENCE</scope>
    <source>
        <strain evidence="2">TAU-MAC 1115</strain>
    </source>
</reference>
<organism evidence="2 3">
    <name type="scientific">Leptothoe spongobia TAU-MAC 1115</name>
    <dbReference type="NCBI Taxonomy" id="1967444"/>
    <lineage>
        <taxon>Bacteria</taxon>
        <taxon>Bacillati</taxon>
        <taxon>Cyanobacteriota</taxon>
        <taxon>Cyanophyceae</taxon>
        <taxon>Nodosilineales</taxon>
        <taxon>Cymatolegaceae</taxon>
        <taxon>Leptothoe</taxon>
        <taxon>Leptothoe spongobia</taxon>
    </lineage>
</organism>
<protein>
    <submittedName>
        <fullName evidence="2">Uncharacterized protein</fullName>
    </submittedName>
</protein>
<dbReference type="Proteomes" id="UP000717364">
    <property type="component" value="Unassembled WGS sequence"/>
</dbReference>
<accession>A0A947GEZ8</accession>
<keyword evidence="1" id="KW-1133">Transmembrane helix</keyword>
<keyword evidence="3" id="KW-1185">Reference proteome</keyword>
<evidence type="ECO:0000256" key="1">
    <source>
        <dbReference type="SAM" id="Phobius"/>
    </source>
</evidence>
<feature type="transmembrane region" description="Helical" evidence="1">
    <location>
        <begin position="12"/>
        <end position="29"/>
    </location>
</feature>
<keyword evidence="1" id="KW-0472">Membrane</keyword>
<comment type="caution">
    <text evidence="2">The sequence shown here is derived from an EMBL/GenBank/DDBJ whole genome shotgun (WGS) entry which is preliminary data.</text>
</comment>
<sequence>MTDRQVSRIVSMMYALIGSILLNGVLAGGPHLEDGIADEILGGVGLVLLIGGLKKEYEFDKEKDEPNGDKLK</sequence>
<dbReference type="EMBL" id="JADOES010000003">
    <property type="protein sequence ID" value="MBT9314125.1"/>
    <property type="molecule type" value="Genomic_DNA"/>
</dbReference>
<proteinExistence type="predicted"/>
<evidence type="ECO:0000313" key="3">
    <source>
        <dbReference type="Proteomes" id="UP000717364"/>
    </source>
</evidence>
<gene>
    <name evidence="2" type="ORF">IXB50_01645</name>
</gene>